<dbReference type="EMBL" id="PPSK01000008">
    <property type="protein sequence ID" value="POB03399.1"/>
    <property type="molecule type" value="Genomic_DNA"/>
</dbReference>
<dbReference type="InterPro" id="IPR025638">
    <property type="entry name" value="DUF4336"/>
</dbReference>
<dbReference type="PANTHER" id="PTHR33835:SF1">
    <property type="entry name" value="METALLO-BETA-LACTAMASE DOMAIN-CONTAINING PROTEIN"/>
    <property type="match status" value="1"/>
</dbReference>
<proteinExistence type="predicted"/>
<keyword evidence="2" id="KW-1185">Reference proteome</keyword>
<comment type="caution">
    <text evidence="1">The sequence shown here is derived from an EMBL/GenBank/DDBJ whole genome shotgun (WGS) entry which is preliminary data.</text>
</comment>
<gene>
    <name evidence="1" type="ORF">C1949_09985</name>
</gene>
<name>A0A2P4EUZ5_9GAMM</name>
<dbReference type="OrthoDB" id="450111at2"/>
<reference evidence="1 2" key="1">
    <citation type="submission" date="2018-01" db="EMBL/GenBank/DDBJ databases">
        <title>Draft genome of the type strain Pseudomonas oceani DSM 100277 isolated from the deep water in Okinawa trough, northwestern Pacific Ocean.</title>
        <authorList>
            <person name="Gomila M."/>
            <person name="Mulet M."/>
            <person name="Garcia-Valdes E."/>
            <person name="Lalucat J."/>
        </authorList>
    </citation>
    <scope>NUCLEOTIDE SEQUENCE [LARGE SCALE GENOMIC DNA]</scope>
    <source>
        <strain evidence="1 2">DSM 100277</strain>
    </source>
</reference>
<dbReference type="InterPro" id="IPR036866">
    <property type="entry name" value="RibonucZ/Hydroxyglut_hydro"/>
</dbReference>
<dbReference type="Gene3D" id="3.60.15.10">
    <property type="entry name" value="Ribonuclease Z/Hydroxyacylglutathione hydrolase-like"/>
    <property type="match status" value="1"/>
</dbReference>
<accession>A0A2P4EUZ5</accession>
<dbReference type="Pfam" id="PF14234">
    <property type="entry name" value="DUF4336"/>
    <property type="match status" value="1"/>
</dbReference>
<dbReference type="PANTHER" id="PTHR33835">
    <property type="entry name" value="YALI0C07656P"/>
    <property type="match status" value="1"/>
</dbReference>
<organism evidence="1 2">
    <name type="scientific">Halopseudomonas oceani</name>
    <dbReference type="NCBI Taxonomy" id="1708783"/>
    <lineage>
        <taxon>Bacteria</taxon>
        <taxon>Pseudomonadati</taxon>
        <taxon>Pseudomonadota</taxon>
        <taxon>Gammaproteobacteria</taxon>
        <taxon>Pseudomonadales</taxon>
        <taxon>Pseudomonadaceae</taxon>
        <taxon>Halopseudomonas</taxon>
    </lineage>
</organism>
<sequence>MNQLCSSVWLVDGESVRFFTLPFSTRMTVIRLANGDLWVHSPVRLTDPLRDAIDALGPVRWLIAPNHLHHLFVADWQQAWPNAALWGTREVQEKRPDLRFDGTLGEGEPPWLAEIDQLLFTGSPAMTECVFLHKASRTLIVSDLIENFHPDQLGWLQRPLAKAAGVVSPNGGMPIDWRFSFRGHHDQARAHIEHILAWQPERIVMAHGVLIESNADAFLRRSFRWLRPGPASKSAQEKS</sequence>
<evidence type="ECO:0000313" key="2">
    <source>
        <dbReference type="Proteomes" id="UP000243451"/>
    </source>
</evidence>
<protein>
    <recommendedName>
        <fullName evidence="3">DUF4336 domain-containing protein</fullName>
    </recommendedName>
</protein>
<evidence type="ECO:0008006" key="3">
    <source>
        <dbReference type="Google" id="ProtNLM"/>
    </source>
</evidence>
<evidence type="ECO:0000313" key="1">
    <source>
        <dbReference type="EMBL" id="POB03399.1"/>
    </source>
</evidence>
<dbReference type="RefSeq" id="WP_104738340.1">
    <property type="nucleotide sequence ID" value="NZ_BMHR01000005.1"/>
</dbReference>
<dbReference type="Proteomes" id="UP000243451">
    <property type="component" value="Unassembled WGS sequence"/>
</dbReference>
<dbReference type="AlphaFoldDB" id="A0A2P4EUZ5"/>
<dbReference type="SUPFAM" id="SSF56281">
    <property type="entry name" value="Metallo-hydrolase/oxidoreductase"/>
    <property type="match status" value="1"/>
</dbReference>